<evidence type="ECO:0000256" key="1">
    <source>
        <dbReference type="ARBA" id="ARBA00010515"/>
    </source>
</evidence>
<feature type="signal peptide" evidence="2">
    <location>
        <begin position="1"/>
        <end position="18"/>
    </location>
</feature>
<dbReference type="PANTHER" id="PTHR23024:SF467">
    <property type="entry name" value="CARBOXYLESTERASE 12-RELATED"/>
    <property type="match status" value="1"/>
</dbReference>
<sequence>MFLHIFLLVIIFSQYLFSITIATNSSTISYQILPFIRVYKNRTVERLLGTKTVPPSLDPETRVRSRDIQISTNPNISARIYWPDNANYKLPLLVYFHGGAFFTESAFSPTYHNFSNSLVAIANITVLSVNYRLAPEHHLPIAYKDSWRALKWVFYHHKNNNNSDEAIIWLTKYVDFGKVYIGGDSAGGNIAHNMAMRAGLDKMGRVVLNGMFLNCPHFWGVKRIGNESTFRKSDRAGVEGIWVHAYPNSKGSDDPLMNPRKDPNINKLGCKNVLVYVAELDIYKDRGLDYGKMLNESKWNGDIRVVEVKGENHVFNLNHPGTAKAKAMLHDVAKFLNQG</sequence>
<organism evidence="4 5">
    <name type="scientific">Castilleja foliolosa</name>
    <dbReference type="NCBI Taxonomy" id="1961234"/>
    <lineage>
        <taxon>Eukaryota</taxon>
        <taxon>Viridiplantae</taxon>
        <taxon>Streptophyta</taxon>
        <taxon>Embryophyta</taxon>
        <taxon>Tracheophyta</taxon>
        <taxon>Spermatophyta</taxon>
        <taxon>Magnoliopsida</taxon>
        <taxon>eudicotyledons</taxon>
        <taxon>Gunneridae</taxon>
        <taxon>Pentapetalae</taxon>
        <taxon>asterids</taxon>
        <taxon>lamiids</taxon>
        <taxon>Lamiales</taxon>
        <taxon>Orobanchaceae</taxon>
        <taxon>Pedicularideae</taxon>
        <taxon>Castillejinae</taxon>
        <taxon>Castilleja</taxon>
    </lineage>
</organism>
<proteinExistence type="inferred from homology"/>
<dbReference type="InterPro" id="IPR050466">
    <property type="entry name" value="Carboxylest/Gibb_receptor"/>
</dbReference>
<comment type="caution">
    <text evidence="4">The sequence shown here is derived from an EMBL/GenBank/DDBJ whole genome shotgun (WGS) entry which is preliminary data.</text>
</comment>
<keyword evidence="5" id="KW-1185">Reference proteome</keyword>
<dbReference type="AlphaFoldDB" id="A0ABD3BVC4"/>
<dbReference type="Gene3D" id="3.40.50.1820">
    <property type="entry name" value="alpha/beta hydrolase"/>
    <property type="match status" value="1"/>
</dbReference>
<dbReference type="PANTHER" id="PTHR23024">
    <property type="entry name" value="ARYLACETAMIDE DEACETYLASE"/>
    <property type="match status" value="1"/>
</dbReference>
<evidence type="ECO:0000313" key="4">
    <source>
        <dbReference type="EMBL" id="KAL3621168.1"/>
    </source>
</evidence>
<feature type="chain" id="PRO_5044853654" description="Alpha/beta hydrolase fold-3 domain-containing protein" evidence="2">
    <location>
        <begin position="19"/>
        <end position="339"/>
    </location>
</feature>
<dbReference type="Proteomes" id="UP001632038">
    <property type="component" value="Unassembled WGS sequence"/>
</dbReference>
<gene>
    <name evidence="4" type="ORF">CASFOL_036080</name>
</gene>
<name>A0ABD3BVC4_9LAMI</name>
<evidence type="ECO:0000256" key="2">
    <source>
        <dbReference type="SAM" id="SignalP"/>
    </source>
</evidence>
<accession>A0ABD3BVC4</accession>
<reference evidence="5" key="1">
    <citation type="journal article" date="2024" name="IScience">
        <title>Strigolactones Initiate the Formation of Haustorium-like Structures in Castilleja.</title>
        <authorList>
            <person name="Buerger M."/>
            <person name="Peterson D."/>
            <person name="Chory J."/>
        </authorList>
    </citation>
    <scope>NUCLEOTIDE SEQUENCE [LARGE SCALE GENOMIC DNA]</scope>
</reference>
<keyword evidence="2" id="KW-0732">Signal</keyword>
<dbReference type="SUPFAM" id="SSF53474">
    <property type="entry name" value="alpha/beta-Hydrolases"/>
    <property type="match status" value="1"/>
</dbReference>
<dbReference type="Pfam" id="PF07859">
    <property type="entry name" value="Abhydrolase_3"/>
    <property type="match status" value="1"/>
</dbReference>
<dbReference type="InterPro" id="IPR029058">
    <property type="entry name" value="AB_hydrolase_fold"/>
</dbReference>
<evidence type="ECO:0000259" key="3">
    <source>
        <dbReference type="Pfam" id="PF07859"/>
    </source>
</evidence>
<comment type="similarity">
    <text evidence="1">Belongs to the 'GDXG' lipolytic enzyme family.</text>
</comment>
<dbReference type="EMBL" id="JAVIJP010000066">
    <property type="protein sequence ID" value="KAL3621168.1"/>
    <property type="molecule type" value="Genomic_DNA"/>
</dbReference>
<evidence type="ECO:0000313" key="5">
    <source>
        <dbReference type="Proteomes" id="UP001632038"/>
    </source>
</evidence>
<protein>
    <recommendedName>
        <fullName evidence="3">Alpha/beta hydrolase fold-3 domain-containing protein</fullName>
    </recommendedName>
</protein>
<feature type="domain" description="Alpha/beta hydrolase fold-3" evidence="3">
    <location>
        <begin position="93"/>
        <end position="315"/>
    </location>
</feature>
<dbReference type="InterPro" id="IPR013094">
    <property type="entry name" value="AB_hydrolase_3"/>
</dbReference>